<dbReference type="Pfam" id="PF05048">
    <property type="entry name" value="NosD"/>
    <property type="match status" value="1"/>
</dbReference>
<name>A0A0H4P8V5_9BACT</name>
<dbReference type="Gene3D" id="2.160.20.10">
    <property type="entry name" value="Single-stranded right-handed beta-helix, Pectin lyase-like"/>
    <property type="match status" value="1"/>
</dbReference>
<gene>
    <name evidence="3" type="ORF">CA2015_1120</name>
</gene>
<dbReference type="KEGG" id="camu:CA2015_1120"/>
<evidence type="ECO:0000259" key="2">
    <source>
        <dbReference type="Pfam" id="PF05048"/>
    </source>
</evidence>
<dbReference type="PATRIC" id="fig|320787.5.peg.1243"/>
<dbReference type="RefSeq" id="WP_048641000.1">
    <property type="nucleotide sequence ID" value="NZ_CP012040.1"/>
</dbReference>
<dbReference type="InterPro" id="IPR011050">
    <property type="entry name" value="Pectin_lyase_fold/virulence"/>
</dbReference>
<dbReference type="Proteomes" id="UP000036520">
    <property type="component" value="Chromosome"/>
</dbReference>
<dbReference type="InterPro" id="IPR007742">
    <property type="entry name" value="NosD_dom"/>
</dbReference>
<reference evidence="3 4" key="1">
    <citation type="submission" date="2015-07" db="EMBL/GenBank/DDBJ databases">
        <authorList>
            <person name="Kim K.M."/>
        </authorList>
    </citation>
    <scope>NUCLEOTIDE SEQUENCE [LARGE SCALE GENOMIC DNA]</scope>
    <source>
        <strain evidence="3 4">KCTC 12363</strain>
    </source>
</reference>
<evidence type="ECO:0000256" key="1">
    <source>
        <dbReference type="SAM" id="MobiDB-lite"/>
    </source>
</evidence>
<feature type="region of interest" description="Disordered" evidence="1">
    <location>
        <begin position="440"/>
        <end position="463"/>
    </location>
</feature>
<feature type="domain" description="Periplasmic copper-binding protein NosD beta helix" evidence="2">
    <location>
        <begin position="234"/>
        <end position="339"/>
    </location>
</feature>
<dbReference type="InterPro" id="IPR012334">
    <property type="entry name" value="Pectin_lyas_fold"/>
</dbReference>
<dbReference type="SUPFAM" id="SSF51126">
    <property type="entry name" value="Pectin lyase-like"/>
    <property type="match status" value="1"/>
</dbReference>
<dbReference type="AlphaFoldDB" id="A0A0H4P8V5"/>
<proteinExistence type="predicted"/>
<organism evidence="3 4">
    <name type="scientific">Cyclobacterium amurskyense</name>
    <dbReference type="NCBI Taxonomy" id="320787"/>
    <lineage>
        <taxon>Bacteria</taxon>
        <taxon>Pseudomonadati</taxon>
        <taxon>Bacteroidota</taxon>
        <taxon>Cytophagia</taxon>
        <taxon>Cytophagales</taxon>
        <taxon>Cyclobacteriaceae</taxon>
        <taxon>Cyclobacterium</taxon>
    </lineage>
</organism>
<evidence type="ECO:0000313" key="3">
    <source>
        <dbReference type="EMBL" id="AKP50569.1"/>
    </source>
</evidence>
<keyword evidence="4" id="KW-1185">Reference proteome</keyword>
<accession>A0A0H4P8V5</accession>
<protein>
    <recommendedName>
        <fullName evidence="2">Periplasmic copper-binding protein NosD beta helix domain-containing protein</fullName>
    </recommendedName>
</protein>
<dbReference type="STRING" id="320787.CA2015_1120"/>
<sequence>MHFNKLKTTLLTILFLSIISWNVDAKRVEKQKLSTLAVSNENIATVEALTNHGKFTYHLDNTGNLEVSAALQAIFDELGALKDVSATITFLPGVYFLDAPVVVKIASVKLIGHAHGGIDIHGANIESGTIFRLGKNTGPNCITFDYAGRSKAFPSGETPWPNQNLKVELENLSFVGYNNTGVNTADGYSRFRNDEPNFRGLHWYPTEDRYKDVEAEGQRAIVLPKAPKGEGVAKCELLRVTGCYFTELYVAIDIADCDVSYINKNWFGQLTYGIRLHGNGQGMMASDNLFADLETAFKLKKPVFSTFHNNTFAYISKCFEIDEIQSSTITGNAVYNWKISTGAAAYGSFCHVKKSMNLNVSGNSIAQYLDSRKRRKTTDSEPNGQSFIQFDNAKQLMFSNNIVHTLISQTVVRLHNSSNSVVVDNIITFGEGGNAVAETGDSKDNLYRPIDPKDSAPFDKYKY</sequence>
<evidence type="ECO:0000313" key="4">
    <source>
        <dbReference type="Proteomes" id="UP000036520"/>
    </source>
</evidence>
<dbReference type="EMBL" id="CP012040">
    <property type="protein sequence ID" value="AKP50569.1"/>
    <property type="molecule type" value="Genomic_DNA"/>
</dbReference>
<dbReference type="OrthoDB" id="974728at2"/>